<protein>
    <recommendedName>
        <fullName evidence="4">G protein-coupled receptor</fullName>
    </recommendedName>
</protein>
<name>A0AAV5TGB6_9BILA</name>
<evidence type="ECO:0000313" key="2">
    <source>
        <dbReference type="EMBL" id="GMS91881.1"/>
    </source>
</evidence>
<evidence type="ECO:0008006" key="4">
    <source>
        <dbReference type="Google" id="ProtNLM"/>
    </source>
</evidence>
<reference evidence="2" key="1">
    <citation type="submission" date="2023-10" db="EMBL/GenBank/DDBJ databases">
        <title>Genome assembly of Pristionchus species.</title>
        <authorList>
            <person name="Yoshida K."/>
            <person name="Sommer R.J."/>
        </authorList>
    </citation>
    <scope>NUCLEOTIDE SEQUENCE</scope>
    <source>
        <strain evidence="2">RS0144</strain>
    </source>
</reference>
<keyword evidence="1" id="KW-1133">Transmembrane helix</keyword>
<evidence type="ECO:0000256" key="1">
    <source>
        <dbReference type="SAM" id="Phobius"/>
    </source>
</evidence>
<dbReference type="PANTHER" id="PTHR22943:SF248">
    <property type="entry name" value="SEVEN TM RECEPTOR"/>
    <property type="match status" value="1"/>
</dbReference>
<dbReference type="Pfam" id="PF10319">
    <property type="entry name" value="7TM_GPCR_Srj"/>
    <property type="match status" value="1"/>
</dbReference>
<evidence type="ECO:0000313" key="3">
    <source>
        <dbReference type="Proteomes" id="UP001432027"/>
    </source>
</evidence>
<feature type="transmembrane region" description="Helical" evidence="1">
    <location>
        <begin position="6"/>
        <end position="25"/>
    </location>
</feature>
<organism evidence="2 3">
    <name type="scientific">Pristionchus entomophagus</name>
    <dbReference type="NCBI Taxonomy" id="358040"/>
    <lineage>
        <taxon>Eukaryota</taxon>
        <taxon>Metazoa</taxon>
        <taxon>Ecdysozoa</taxon>
        <taxon>Nematoda</taxon>
        <taxon>Chromadorea</taxon>
        <taxon>Rhabditida</taxon>
        <taxon>Rhabditina</taxon>
        <taxon>Diplogasteromorpha</taxon>
        <taxon>Diplogasteroidea</taxon>
        <taxon>Neodiplogasteridae</taxon>
        <taxon>Pristionchus</taxon>
    </lineage>
</organism>
<dbReference type="Proteomes" id="UP001432027">
    <property type="component" value="Unassembled WGS sequence"/>
</dbReference>
<keyword evidence="1" id="KW-0472">Membrane</keyword>
<keyword evidence="3" id="KW-1185">Reference proteome</keyword>
<accession>A0AAV5TGB6</accession>
<dbReference type="PANTHER" id="PTHR22943">
    <property type="entry name" value="7-TRANSMEMBRANE DOMAIN RECEPTOR C.ELEGANS"/>
    <property type="match status" value="1"/>
</dbReference>
<gene>
    <name evidence="2" type="ORF">PENTCL1PPCAC_14056</name>
</gene>
<feature type="non-terminal residue" evidence="2">
    <location>
        <position position="1"/>
    </location>
</feature>
<dbReference type="EMBL" id="BTSX01000004">
    <property type="protein sequence ID" value="GMS91881.1"/>
    <property type="molecule type" value="Genomic_DNA"/>
</dbReference>
<comment type="caution">
    <text evidence="2">The sequence shown here is derived from an EMBL/GenBank/DDBJ whole genome shotgun (WGS) entry which is preliminary data.</text>
</comment>
<keyword evidence="1" id="KW-0812">Transmembrane</keyword>
<proteinExistence type="predicted"/>
<feature type="transmembrane region" description="Helical" evidence="1">
    <location>
        <begin position="37"/>
        <end position="56"/>
    </location>
</feature>
<dbReference type="AlphaFoldDB" id="A0AAV5TGB6"/>
<dbReference type="InterPro" id="IPR019423">
    <property type="entry name" value="7TM_GPCR_serpentine_rcpt_Srj"/>
</dbReference>
<sequence length="97" mass="10895">AYQIYSYSTTVTSCVFNGLLIYDLLVTKAQHVGPYRWLLMSFAIIDICISLVHTILMPVSEVDITMLTIDLSTPNLISLKLPKALLFNIMEQASQKV</sequence>